<protein>
    <recommendedName>
        <fullName evidence="4">N-acetyltransferase domain-containing protein</fullName>
    </recommendedName>
</protein>
<reference evidence="2 3" key="1">
    <citation type="submission" date="2018-09" db="EMBL/GenBank/DDBJ databases">
        <title>Marinorhizobium profundi gen. nov., sp. nov., isolated from a deep-sea sediment sample from the New Britain Trench and proposal of Marinorhizobiaceae fam. nov. in the order Rhizobiales of the class Alphaproteobacteria.</title>
        <authorList>
            <person name="Cao J."/>
        </authorList>
    </citation>
    <scope>NUCLEOTIDE SEQUENCE [LARGE SCALE GENOMIC DNA]</scope>
    <source>
        <strain evidence="2 3">WS11</strain>
    </source>
</reference>
<evidence type="ECO:0008006" key="4">
    <source>
        <dbReference type="Google" id="ProtNLM"/>
    </source>
</evidence>
<dbReference type="EMBL" id="CP032509">
    <property type="protein sequence ID" value="AZN71852.1"/>
    <property type="molecule type" value="Genomic_DNA"/>
</dbReference>
<feature type="region of interest" description="Disordered" evidence="1">
    <location>
        <begin position="137"/>
        <end position="164"/>
    </location>
</feature>
<accession>A0A3Q8XNW7</accession>
<dbReference type="KEGG" id="abaw:D5400_11700"/>
<sequence length="164" mass="17768">MERLTVTAPASFDDCLEAAAPSRFIRQAQILMRLKSDTLAIREGDALLAVAYLWPHSDSERELCLALRPAARPHLVALCRFAHLTLSRLAHAGITVSARISPGHRAGERMARLVGMSPDPSSSGLWMIKGIVDDASGRTAVRRRSEQGGSARGGPEPRIAAHRE</sequence>
<evidence type="ECO:0000256" key="1">
    <source>
        <dbReference type="SAM" id="MobiDB-lite"/>
    </source>
</evidence>
<evidence type="ECO:0000313" key="2">
    <source>
        <dbReference type="EMBL" id="AZN71852.1"/>
    </source>
</evidence>
<organism evidence="2 3">
    <name type="scientific">Georhizobium profundi</name>
    <dbReference type="NCBI Taxonomy" id="2341112"/>
    <lineage>
        <taxon>Bacteria</taxon>
        <taxon>Pseudomonadati</taxon>
        <taxon>Pseudomonadota</taxon>
        <taxon>Alphaproteobacteria</taxon>
        <taxon>Hyphomicrobiales</taxon>
        <taxon>Rhizobiaceae</taxon>
        <taxon>Georhizobium</taxon>
    </lineage>
</organism>
<dbReference type="RefSeq" id="WP_126010171.1">
    <property type="nucleotide sequence ID" value="NZ_CP032509.1"/>
</dbReference>
<name>A0A3Q8XNW7_9HYPH</name>
<dbReference type="AlphaFoldDB" id="A0A3Q8XNW7"/>
<evidence type="ECO:0000313" key="3">
    <source>
        <dbReference type="Proteomes" id="UP000268192"/>
    </source>
</evidence>
<proteinExistence type="predicted"/>
<keyword evidence="3" id="KW-1185">Reference proteome</keyword>
<gene>
    <name evidence="2" type="ORF">D5400_11700</name>
</gene>
<dbReference type="OrthoDB" id="8420470at2"/>
<dbReference type="Proteomes" id="UP000268192">
    <property type="component" value="Chromosome"/>
</dbReference>